<comment type="caution">
    <text evidence="1">The sequence shown here is derived from an EMBL/GenBank/DDBJ whole genome shotgun (WGS) entry which is preliminary data.</text>
</comment>
<name>A0A2R5GM30_9STRA</name>
<proteinExistence type="predicted"/>
<keyword evidence="2" id="KW-1185">Reference proteome</keyword>
<dbReference type="Proteomes" id="UP000241890">
    <property type="component" value="Unassembled WGS sequence"/>
</dbReference>
<organism evidence="1 2">
    <name type="scientific">Hondaea fermentalgiana</name>
    <dbReference type="NCBI Taxonomy" id="2315210"/>
    <lineage>
        <taxon>Eukaryota</taxon>
        <taxon>Sar</taxon>
        <taxon>Stramenopiles</taxon>
        <taxon>Bigyra</taxon>
        <taxon>Labyrinthulomycetes</taxon>
        <taxon>Thraustochytrida</taxon>
        <taxon>Thraustochytriidae</taxon>
        <taxon>Hondaea</taxon>
    </lineage>
</organism>
<dbReference type="AlphaFoldDB" id="A0A2R5GM30"/>
<evidence type="ECO:0000313" key="2">
    <source>
        <dbReference type="Proteomes" id="UP000241890"/>
    </source>
</evidence>
<sequence>MLGSRVRVLGKLRLDTFVNDLDGDLSTGASTKASPLPNKNKNIINKKASDHGMWTRELIVTTMECISDPNAELLHFARAKSLTESMYSRPCDASFLSSWKQHFSRSSQGPERGSQGDTSVSEIAERTETVLGDLLIHFVQERERASQAKAGAGETLADESFYTLRDFVEADSVWREAQRRTGFRPEETRKFLNGALERLLKSGKLYHVKDLYGLVSEDFLVIPAILLVLDRFDREEGVSMYDLIKTLHEDERLRFVAQEVVESALSRLQGTGDVYEPKRRRFRLVSPAESEK</sequence>
<reference evidence="1 2" key="1">
    <citation type="submission" date="2017-12" db="EMBL/GenBank/DDBJ databases">
        <title>Sequencing, de novo assembly and annotation of complete genome of a new Thraustochytrid species, strain FCC1311.</title>
        <authorList>
            <person name="Sedici K."/>
            <person name="Godart F."/>
            <person name="Aiese Cigliano R."/>
            <person name="Sanseverino W."/>
            <person name="Barakat M."/>
            <person name="Ortet P."/>
            <person name="Marechal E."/>
            <person name="Cagnac O."/>
            <person name="Amato A."/>
        </authorList>
    </citation>
    <scope>NUCLEOTIDE SEQUENCE [LARGE SCALE GENOMIC DNA]</scope>
</reference>
<accession>A0A2R5GM30</accession>
<gene>
    <name evidence="1" type="ORF">FCC1311_081772</name>
</gene>
<dbReference type="EMBL" id="BEYU01000110">
    <property type="protein sequence ID" value="GBG31952.1"/>
    <property type="molecule type" value="Genomic_DNA"/>
</dbReference>
<evidence type="ECO:0000313" key="1">
    <source>
        <dbReference type="EMBL" id="GBG31952.1"/>
    </source>
</evidence>
<dbReference type="InParanoid" id="A0A2R5GM30"/>
<protein>
    <submittedName>
        <fullName evidence="1">Uncharacterized protein</fullName>
    </submittedName>
</protein>